<evidence type="ECO:0000256" key="1">
    <source>
        <dbReference type="SAM" id="Phobius"/>
    </source>
</evidence>
<dbReference type="InterPro" id="IPR036890">
    <property type="entry name" value="HATPase_C_sf"/>
</dbReference>
<organism evidence="3 4">
    <name type="scientific">[Eubacterium] siraeum</name>
    <dbReference type="NCBI Taxonomy" id="39492"/>
    <lineage>
        <taxon>Bacteria</taxon>
        <taxon>Bacillati</taxon>
        <taxon>Bacillota</taxon>
        <taxon>Clostridia</taxon>
        <taxon>Eubacteriales</taxon>
        <taxon>Oscillospiraceae</taxon>
        <taxon>Oscillospiraceae incertae sedis</taxon>
    </lineage>
</organism>
<dbReference type="PANTHER" id="PTHR40448:SF1">
    <property type="entry name" value="TWO-COMPONENT SENSOR HISTIDINE KINASE"/>
    <property type="match status" value="1"/>
</dbReference>
<keyword evidence="1" id="KW-1133">Transmembrane helix</keyword>
<feature type="domain" description="Sensor histidine kinase NatK-like C-terminal" evidence="2">
    <location>
        <begin position="335"/>
        <end position="424"/>
    </location>
</feature>
<protein>
    <submittedName>
        <fullName evidence="3">GHKL domain-containing protein</fullName>
    </submittedName>
</protein>
<feature type="transmembrane region" description="Helical" evidence="1">
    <location>
        <begin position="12"/>
        <end position="31"/>
    </location>
</feature>
<dbReference type="GO" id="GO:0042802">
    <property type="term" value="F:identical protein binding"/>
    <property type="evidence" value="ECO:0007669"/>
    <property type="project" value="TreeGrafter"/>
</dbReference>
<gene>
    <name evidence="3" type="ORF">PNE09_01020</name>
</gene>
<dbReference type="CDD" id="cd16935">
    <property type="entry name" value="HATPase_AgrC-ComD-like"/>
    <property type="match status" value="1"/>
</dbReference>
<evidence type="ECO:0000259" key="2">
    <source>
        <dbReference type="Pfam" id="PF14501"/>
    </source>
</evidence>
<dbReference type="EMBL" id="JAQLXW010000001">
    <property type="protein sequence ID" value="MDB8002641.1"/>
    <property type="molecule type" value="Genomic_DNA"/>
</dbReference>
<evidence type="ECO:0000313" key="3">
    <source>
        <dbReference type="EMBL" id="MDB8002641.1"/>
    </source>
</evidence>
<dbReference type="SUPFAM" id="SSF55874">
    <property type="entry name" value="ATPase domain of HSP90 chaperone/DNA topoisomerase II/histidine kinase"/>
    <property type="match status" value="1"/>
</dbReference>
<reference evidence="3" key="1">
    <citation type="submission" date="2023-01" db="EMBL/GenBank/DDBJ databases">
        <title>Human gut microbiome strain richness.</title>
        <authorList>
            <person name="Chen-Liaw A."/>
        </authorList>
    </citation>
    <scope>NUCLEOTIDE SEQUENCE</scope>
    <source>
        <strain evidence="3">1001283st1_G1_1001283B150217_161031</strain>
    </source>
</reference>
<feature type="transmembrane region" description="Helical" evidence="1">
    <location>
        <begin position="38"/>
        <end position="56"/>
    </location>
</feature>
<accession>A0AAW6CVF7</accession>
<keyword evidence="1" id="KW-0472">Membrane</keyword>
<dbReference type="Pfam" id="PF14501">
    <property type="entry name" value="HATPase_c_5"/>
    <property type="match status" value="1"/>
</dbReference>
<name>A0AAW6CVF7_9FIRM</name>
<proteinExistence type="predicted"/>
<dbReference type="Proteomes" id="UP001210809">
    <property type="component" value="Unassembled WGS sequence"/>
</dbReference>
<dbReference type="PANTHER" id="PTHR40448">
    <property type="entry name" value="TWO-COMPONENT SENSOR HISTIDINE KINASE"/>
    <property type="match status" value="1"/>
</dbReference>
<feature type="transmembrane region" description="Helical" evidence="1">
    <location>
        <begin position="62"/>
        <end position="79"/>
    </location>
</feature>
<comment type="caution">
    <text evidence="3">The sequence shown here is derived from an EMBL/GenBank/DDBJ whole genome shotgun (WGS) entry which is preliminary data.</text>
</comment>
<dbReference type="Gene3D" id="3.30.565.10">
    <property type="entry name" value="Histidine kinase-like ATPase, C-terminal domain"/>
    <property type="match status" value="1"/>
</dbReference>
<keyword evidence="1" id="KW-0812">Transmembrane</keyword>
<feature type="transmembrane region" description="Helical" evidence="1">
    <location>
        <begin position="194"/>
        <end position="213"/>
    </location>
</feature>
<feature type="transmembrane region" description="Helical" evidence="1">
    <location>
        <begin position="160"/>
        <end position="182"/>
    </location>
</feature>
<dbReference type="InterPro" id="IPR032834">
    <property type="entry name" value="NatK-like_C"/>
</dbReference>
<evidence type="ECO:0000313" key="4">
    <source>
        <dbReference type="Proteomes" id="UP001210809"/>
    </source>
</evidence>
<dbReference type="AlphaFoldDB" id="A0AAW6CVF7"/>
<feature type="transmembrane region" description="Helical" evidence="1">
    <location>
        <begin position="127"/>
        <end position="148"/>
    </location>
</feature>
<sequence length="437" mass="50320">MDEQLIIDILYFIFHDVFQWLSYFTILTLMLTPRFNRAFIILVPFAVAFSPPVYPLLDDKYFSQYFLVAMMVITVLVCFKEKKRICIAALALSQLSLTLIALVSTSVVYNVLGYYPTEVRPYTKDAIIYTVVLDIILWINFLILLRIWNKLLKRKNTNSLGYFWLFPFGQGLFFTACLFRAWEEMDKYLLTNPYLIVAVVVALLSDFLMYHALKENSHVQEMKQTIALLENEMQLQLKYYDDLAEQYTQIREYRHDILNLLAAARTLTYTGDDISMQERDSLLSEMETKAEKMSVPIYCGDALVNAVLWQKSNEAKKKNIGFTVNMDKSEKLNLERIDTCSLLVNLIDNAMEEAAKHEDNSFVTVTIRRKAGLLFIETTNNTDMTIDTEDKPKTKKTGDHGHGTDIINRIVEKYNGAYVLNADGNTARSVVSLTEIG</sequence>
<feature type="transmembrane region" description="Helical" evidence="1">
    <location>
        <begin position="86"/>
        <end position="107"/>
    </location>
</feature>